<sequence length="206" mass="23498">MKKAGPPAPPFFSYLQSVRPHQPPFRRSPPSRVPSTSTLTTAEPENPQSTFVCITGRVGSAVGYRSCGRAGAGTSVAGQVLQLSEVKLVTRHRSSRFDVPFEVDHIISTVSSKISQRLPQSVIVDDQSVVVNCWFVFRFLGYYCPCRYDRQSLLLFISGYDHCHQKPSSCFYHFSYLFPRPFPLFSNIRFPHRDRSIHIIHTYRRI</sequence>
<dbReference type="EMBL" id="JAUTDP010000010">
    <property type="protein sequence ID" value="KAK3395658.1"/>
    <property type="molecule type" value="Genomic_DNA"/>
</dbReference>
<dbReference type="Proteomes" id="UP001281003">
    <property type="component" value="Unassembled WGS sequence"/>
</dbReference>
<feature type="region of interest" description="Disordered" evidence="1">
    <location>
        <begin position="19"/>
        <end position="44"/>
    </location>
</feature>
<reference evidence="2" key="2">
    <citation type="submission" date="2023-07" db="EMBL/GenBank/DDBJ databases">
        <authorList>
            <consortium name="Lawrence Berkeley National Laboratory"/>
            <person name="Haridas S."/>
            <person name="Hensen N."/>
            <person name="Bonometti L."/>
            <person name="Westerberg I."/>
            <person name="Brannstrom I.O."/>
            <person name="Guillou S."/>
            <person name="Cros-Aarteil S."/>
            <person name="Calhoun S."/>
            <person name="Kuo A."/>
            <person name="Mondo S."/>
            <person name="Pangilinan J."/>
            <person name="Riley R."/>
            <person name="LaButti K."/>
            <person name="Andreopoulos B."/>
            <person name="Lipzen A."/>
            <person name="Chen C."/>
            <person name="Yanf M."/>
            <person name="Daum C."/>
            <person name="Ng V."/>
            <person name="Clum A."/>
            <person name="Steindorff A."/>
            <person name="Ohm R."/>
            <person name="Martin F."/>
            <person name="Silar P."/>
            <person name="Natvig D."/>
            <person name="Lalanne C."/>
            <person name="Gautier V."/>
            <person name="Ament-velasquez S.L."/>
            <person name="Kruys A."/>
            <person name="Hutchinson M.I."/>
            <person name="Powell A.J."/>
            <person name="Barry K."/>
            <person name="Miller A.N."/>
            <person name="Grigoriev I.V."/>
            <person name="Debuchy R."/>
            <person name="Gladieux P."/>
            <person name="Thoren M.H."/>
            <person name="Johannesson H."/>
        </authorList>
    </citation>
    <scope>NUCLEOTIDE SEQUENCE</scope>
    <source>
        <strain evidence="2">FGSC 1904</strain>
    </source>
</reference>
<proteinExistence type="predicted"/>
<gene>
    <name evidence="2" type="ORF">B0T20DRAFT_42137</name>
</gene>
<reference evidence="2" key="1">
    <citation type="journal article" date="2023" name="Mol. Phylogenet. Evol.">
        <title>Genome-scale phylogeny and comparative genomics of the fungal order Sordariales.</title>
        <authorList>
            <person name="Hensen N."/>
            <person name="Bonometti L."/>
            <person name="Westerberg I."/>
            <person name="Brannstrom I.O."/>
            <person name="Guillou S."/>
            <person name="Cros-Aarteil S."/>
            <person name="Calhoun S."/>
            <person name="Haridas S."/>
            <person name="Kuo A."/>
            <person name="Mondo S."/>
            <person name="Pangilinan J."/>
            <person name="Riley R."/>
            <person name="LaButti K."/>
            <person name="Andreopoulos B."/>
            <person name="Lipzen A."/>
            <person name="Chen C."/>
            <person name="Yan M."/>
            <person name="Daum C."/>
            <person name="Ng V."/>
            <person name="Clum A."/>
            <person name="Steindorff A."/>
            <person name="Ohm R.A."/>
            <person name="Martin F."/>
            <person name="Silar P."/>
            <person name="Natvig D.O."/>
            <person name="Lalanne C."/>
            <person name="Gautier V."/>
            <person name="Ament-Velasquez S.L."/>
            <person name="Kruys A."/>
            <person name="Hutchinson M.I."/>
            <person name="Powell A.J."/>
            <person name="Barry K."/>
            <person name="Miller A.N."/>
            <person name="Grigoriev I.V."/>
            <person name="Debuchy R."/>
            <person name="Gladieux P."/>
            <person name="Hiltunen Thoren M."/>
            <person name="Johannesson H."/>
        </authorList>
    </citation>
    <scope>NUCLEOTIDE SEQUENCE</scope>
    <source>
        <strain evidence="2">FGSC 1904</strain>
    </source>
</reference>
<comment type="caution">
    <text evidence="2">The sequence shown here is derived from an EMBL/GenBank/DDBJ whole genome shotgun (WGS) entry which is preliminary data.</text>
</comment>
<evidence type="ECO:0000256" key="1">
    <source>
        <dbReference type="SAM" id="MobiDB-lite"/>
    </source>
</evidence>
<keyword evidence="3" id="KW-1185">Reference proteome</keyword>
<feature type="compositionally biased region" description="Low complexity" evidence="1">
    <location>
        <begin position="28"/>
        <end position="41"/>
    </location>
</feature>
<name>A0AAE0P9C6_SORBR</name>
<accession>A0AAE0P9C6</accession>
<dbReference type="AlphaFoldDB" id="A0AAE0P9C6"/>
<evidence type="ECO:0000313" key="2">
    <source>
        <dbReference type="EMBL" id="KAK3395658.1"/>
    </source>
</evidence>
<organism evidence="2 3">
    <name type="scientific">Sordaria brevicollis</name>
    <dbReference type="NCBI Taxonomy" id="83679"/>
    <lineage>
        <taxon>Eukaryota</taxon>
        <taxon>Fungi</taxon>
        <taxon>Dikarya</taxon>
        <taxon>Ascomycota</taxon>
        <taxon>Pezizomycotina</taxon>
        <taxon>Sordariomycetes</taxon>
        <taxon>Sordariomycetidae</taxon>
        <taxon>Sordariales</taxon>
        <taxon>Sordariaceae</taxon>
        <taxon>Sordaria</taxon>
    </lineage>
</organism>
<protein>
    <submittedName>
        <fullName evidence="2">Uncharacterized protein</fullName>
    </submittedName>
</protein>
<evidence type="ECO:0000313" key="3">
    <source>
        <dbReference type="Proteomes" id="UP001281003"/>
    </source>
</evidence>